<keyword evidence="2" id="KW-1185">Reference proteome</keyword>
<gene>
    <name evidence="1" type="ORF">AYO20_01023</name>
</gene>
<proteinExistence type="predicted"/>
<reference evidence="1 2" key="1">
    <citation type="submission" date="2016-03" db="EMBL/GenBank/DDBJ databases">
        <title>The draft genome sequence of Fonsecaea nubica causative agent of cutaneous subcutaneous infection in human host.</title>
        <authorList>
            <person name="Costa F."/>
            <person name="Sybren D.H."/>
            <person name="Raittz R.T."/>
            <person name="Weiss V.A."/>
            <person name="Leao A.C."/>
            <person name="Gomes R."/>
            <person name="De Souza E.M."/>
            <person name="Pedrosa F.O."/>
            <person name="Steffens M.B."/>
            <person name="Bombassaro A."/>
            <person name="Tadra-Sfeir M.Z."/>
            <person name="Moreno L.F."/>
            <person name="Najafzadeh M.J."/>
            <person name="Felipe M.S."/>
            <person name="Teixeira M."/>
            <person name="Sun J."/>
            <person name="Xi L."/>
            <person name="Castro M.A."/>
            <person name="Vicente V.A."/>
        </authorList>
    </citation>
    <scope>NUCLEOTIDE SEQUENCE [LARGE SCALE GENOMIC DNA]</scope>
    <source>
        <strain evidence="1 2">CBS 269.64</strain>
    </source>
</reference>
<evidence type="ECO:0000313" key="1">
    <source>
        <dbReference type="EMBL" id="OAL39626.1"/>
    </source>
</evidence>
<dbReference type="OrthoDB" id="5304415at2759"/>
<dbReference type="GeneID" id="34584448"/>
<organism evidence="1 2">
    <name type="scientific">Fonsecaea nubica</name>
    <dbReference type="NCBI Taxonomy" id="856822"/>
    <lineage>
        <taxon>Eukaryota</taxon>
        <taxon>Fungi</taxon>
        <taxon>Dikarya</taxon>
        <taxon>Ascomycota</taxon>
        <taxon>Pezizomycotina</taxon>
        <taxon>Eurotiomycetes</taxon>
        <taxon>Chaetothyriomycetidae</taxon>
        <taxon>Chaetothyriales</taxon>
        <taxon>Herpotrichiellaceae</taxon>
        <taxon>Fonsecaea</taxon>
    </lineage>
</organism>
<dbReference type="Proteomes" id="UP000185904">
    <property type="component" value="Unassembled WGS sequence"/>
</dbReference>
<dbReference type="EMBL" id="LVCJ01000004">
    <property type="protein sequence ID" value="OAL39626.1"/>
    <property type="molecule type" value="Genomic_DNA"/>
</dbReference>
<sequence>MPSYAGFQLALELSNILPVKEVTAFAYTALLNLARELSNSGSDIFVEADLASIFGRSPISRELEKAFKDKVHISTVTTLHEGSEIQLRTGAGPTVIRAFQDSRYFATIVTLSALSYFTPRDDLARMIANGMAKRAEAKIPGASIPPAYEGIEKTLAACSTQCGEFQWTPYRAEIEKRLRVSMRDYSWSPYYTRLTPAVLLGAMDFLYAIKHLPSHRIVTVSSQAGFIPLTIWAHYILCLNVVITGLPGEDVVFGNAEEPHVFIRWRRSDLPDREELNWNLEGNEEGPEICLHETDMTILLTTKPEDHDSDSLYSAERHNLAGYGTVFLRRSLNVDVILSDDDSIYVELVGLIVGFAVAASQRMARELPDPIPQESDEVEETGQIIRLESWRIIDAAKLLFAGITMDPILCWNYAKFYSEHRLSEHTLPATFDSYFAGVPRHRPGFSPADRMIRLIESATKHVLIFAHVVEVDKCGDMPIILTDDVTSFTNLIRDVREGNDHPGLVRWDEAFDGVSKLLSSAEFFSRDERRRSLSTESLCSDFGWSVLLNTYADLDPGDIRPELVRIRKGTPTHSETEERKLRIVDGNAVERSAKSYVYPVEIGPEYTPRTFAKSTSKKEYYTTLSYEFQSILFISFESTREWQDHGGSKHFQQNLAYGKMAKHLFNTHLIPECSHLNKSHWEQANKTKLGPDAVAILSGYEELDDGITMPQRIIITLTKGDRYIRWHAIIYLASEVYHSRRRMALRPNSCCEPCALDFVASQPGKWYLIL</sequence>
<protein>
    <submittedName>
        <fullName evidence="1">Uncharacterized protein</fullName>
    </submittedName>
</protein>
<dbReference type="AlphaFoldDB" id="A0A178DCY0"/>
<comment type="caution">
    <text evidence="1">The sequence shown here is derived from an EMBL/GenBank/DDBJ whole genome shotgun (WGS) entry which is preliminary data.</text>
</comment>
<evidence type="ECO:0000313" key="2">
    <source>
        <dbReference type="Proteomes" id="UP000185904"/>
    </source>
</evidence>
<accession>A0A178DCY0</accession>
<name>A0A178DCY0_9EURO</name>
<dbReference type="RefSeq" id="XP_022504638.1">
    <property type="nucleotide sequence ID" value="XM_022639330.1"/>
</dbReference>